<feature type="domain" description="von Hippel-Lindau disease tumour suppressor beta" evidence="3">
    <location>
        <begin position="446"/>
        <end position="503"/>
    </location>
</feature>
<dbReference type="Proteomes" id="UP000541109">
    <property type="component" value="Unassembled WGS sequence"/>
</dbReference>
<evidence type="ECO:0000259" key="3">
    <source>
        <dbReference type="Pfam" id="PF01847"/>
    </source>
</evidence>
<evidence type="ECO:0000256" key="1">
    <source>
        <dbReference type="SAM" id="MobiDB-lite"/>
    </source>
</evidence>
<dbReference type="AlphaFoldDB" id="A0A839AIJ3"/>
<evidence type="ECO:0000313" key="4">
    <source>
        <dbReference type="EMBL" id="MBA5778876.1"/>
    </source>
</evidence>
<evidence type="ECO:0000313" key="5">
    <source>
        <dbReference type="Proteomes" id="UP000541109"/>
    </source>
</evidence>
<dbReference type="InterPro" id="IPR036208">
    <property type="entry name" value="VHL_sf"/>
</dbReference>
<keyword evidence="5" id="KW-1185">Reference proteome</keyword>
<organism evidence="4 5">
    <name type="scientific">Stappia albiluteola</name>
    <dbReference type="NCBI Taxonomy" id="2758565"/>
    <lineage>
        <taxon>Bacteria</taxon>
        <taxon>Pseudomonadati</taxon>
        <taxon>Pseudomonadota</taxon>
        <taxon>Alphaproteobacteria</taxon>
        <taxon>Hyphomicrobiales</taxon>
        <taxon>Stappiaceae</taxon>
        <taxon>Stappia</taxon>
    </lineage>
</organism>
<feature type="signal peptide" evidence="2">
    <location>
        <begin position="1"/>
        <end position="33"/>
    </location>
</feature>
<gene>
    <name evidence="4" type="ORF">H2509_17250</name>
</gene>
<dbReference type="Pfam" id="PF01847">
    <property type="entry name" value="VHL"/>
    <property type="match status" value="1"/>
</dbReference>
<feature type="chain" id="PRO_5032432570" description="von Hippel-Lindau disease tumour suppressor beta domain-containing protein" evidence="2">
    <location>
        <begin position="34"/>
        <end position="627"/>
    </location>
</feature>
<evidence type="ECO:0000256" key="2">
    <source>
        <dbReference type="SAM" id="SignalP"/>
    </source>
</evidence>
<proteinExistence type="predicted"/>
<sequence>MNASSLTGTARRMLRLIAFSALALFLASHGVQAETRLLSIGTDKPEVEIEAVSAGGIRLKEAGRSGDRVFIEIGKADQAFVCRQDLTFRLSDGREIKRSLDLCAANYQIDVAVGEATRIQRRIVMIEIDDGSKVREVHLDGKRQKITRSETGTTFIEVEGDPSAGGEIACRRKMKLVLEDGRIIERSEDICGDNKVYVAVDAARPATGSPERPAVRQAVPSGATPSAPPIGAEARRQPRRPGQQESGAPAVSAATDDAEDNASPDATASDTPPSGTPEFIEGGTWTVRDDPSAKRASLTYALPQDGSDGFTASCGIGSSEATITLVETVDALREGASIDVSLNARDADRDYRAKGSEPDTDGKSYPTISLPITDPIWEDLIRGEIVTVSIAGSPRYAVSLKGSAQAVRRFLAFCQPPQRIVEAPATPGFAPSEPAGGPSCADEGYIRSVPSDRPATLVFRNNYRGTVIVNWIDYNGNRRFQTDIPPGGELRQPTVLDHPWLISTTQGECLGVYLPRSSSRTVTITGSPRQAPPAAPPTWETQPDYGVERAFIDVTYGCEGGTEIDVTFDNARGLAVVREIGLRPVSLRQVRPGPSFFYRLRSYSLTGRGEFATWDRPGTYPKKCRAY</sequence>
<reference evidence="4 5" key="1">
    <citation type="submission" date="2020-07" db="EMBL/GenBank/DDBJ databases">
        <title>Stappia sp., F7233, whole genome shotgun sequencing project.</title>
        <authorList>
            <person name="Jiang S."/>
            <person name="Liu Z.W."/>
            <person name="Du Z.J."/>
        </authorList>
    </citation>
    <scope>NUCLEOTIDE SEQUENCE [LARGE SCALE GENOMIC DNA]</scope>
    <source>
        <strain evidence="4 5">F7233</strain>
    </source>
</reference>
<dbReference type="SUPFAM" id="SSF49468">
    <property type="entry name" value="VHL"/>
    <property type="match status" value="1"/>
</dbReference>
<comment type="caution">
    <text evidence="4">The sequence shown here is derived from an EMBL/GenBank/DDBJ whole genome shotgun (WGS) entry which is preliminary data.</text>
</comment>
<dbReference type="InterPro" id="IPR024053">
    <property type="entry name" value="VHL_beta_dom"/>
</dbReference>
<dbReference type="InterPro" id="IPR037140">
    <property type="entry name" value="VHL_beta_dom_sf"/>
</dbReference>
<feature type="region of interest" description="Disordered" evidence="1">
    <location>
        <begin position="205"/>
        <end position="291"/>
    </location>
</feature>
<dbReference type="EMBL" id="JACFXV010000064">
    <property type="protein sequence ID" value="MBA5778876.1"/>
    <property type="molecule type" value="Genomic_DNA"/>
</dbReference>
<protein>
    <recommendedName>
        <fullName evidence="3">von Hippel-Lindau disease tumour suppressor beta domain-containing protein</fullName>
    </recommendedName>
</protein>
<feature type="compositionally biased region" description="Polar residues" evidence="1">
    <location>
        <begin position="264"/>
        <end position="273"/>
    </location>
</feature>
<accession>A0A839AIJ3</accession>
<dbReference type="Gene3D" id="2.60.40.780">
    <property type="entry name" value="von Hippel-Lindau disease tumour suppressor, beta domain"/>
    <property type="match status" value="1"/>
</dbReference>
<keyword evidence="2" id="KW-0732">Signal</keyword>
<name>A0A839AIJ3_9HYPH</name>
<dbReference type="RefSeq" id="WP_182167619.1">
    <property type="nucleotide sequence ID" value="NZ_JACFXV010000064.1"/>
</dbReference>